<proteinExistence type="predicted"/>
<name>A0ABV5ZHS5_9GAMM</name>
<dbReference type="PANTHER" id="PTHR33204">
    <property type="entry name" value="TRANSCRIPTIONAL REGULATOR, MARR FAMILY"/>
    <property type="match status" value="1"/>
</dbReference>
<keyword evidence="1" id="KW-0805">Transcription regulation</keyword>
<evidence type="ECO:0000313" key="6">
    <source>
        <dbReference type="Proteomes" id="UP001589628"/>
    </source>
</evidence>
<dbReference type="InterPro" id="IPR011991">
    <property type="entry name" value="ArsR-like_HTH"/>
</dbReference>
<evidence type="ECO:0000313" key="5">
    <source>
        <dbReference type="EMBL" id="MFB9888064.1"/>
    </source>
</evidence>
<evidence type="ECO:0000256" key="1">
    <source>
        <dbReference type="ARBA" id="ARBA00023015"/>
    </source>
</evidence>
<dbReference type="SUPFAM" id="SSF46785">
    <property type="entry name" value="Winged helix' DNA-binding domain"/>
    <property type="match status" value="1"/>
</dbReference>
<dbReference type="Gene3D" id="1.10.10.10">
    <property type="entry name" value="Winged helix-like DNA-binding domain superfamily/Winged helix DNA-binding domain"/>
    <property type="match status" value="1"/>
</dbReference>
<dbReference type="PANTHER" id="PTHR33204:SF29">
    <property type="entry name" value="TRANSCRIPTIONAL REGULATOR"/>
    <property type="match status" value="1"/>
</dbReference>
<organism evidence="5 6">
    <name type="scientific">Balneatrix alpica</name>
    <dbReference type="NCBI Taxonomy" id="75684"/>
    <lineage>
        <taxon>Bacteria</taxon>
        <taxon>Pseudomonadati</taxon>
        <taxon>Pseudomonadota</taxon>
        <taxon>Gammaproteobacteria</taxon>
        <taxon>Oceanospirillales</taxon>
        <taxon>Balneatrichaceae</taxon>
        <taxon>Balneatrix</taxon>
    </lineage>
</organism>
<gene>
    <name evidence="5" type="ORF">ACFFLH_16735</name>
</gene>
<keyword evidence="6" id="KW-1185">Reference proteome</keyword>
<dbReference type="InterPro" id="IPR002577">
    <property type="entry name" value="HTH_HxlR"/>
</dbReference>
<accession>A0ABV5ZHS5</accession>
<reference evidence="5 6" key="1">
    <citation type="submission" date="2024-09" db="EMBL/GenBank/DDBJ databases">
        <authorList>
            <person name="Sun Q."/>
            <person name="Mori K."/>
        </authorList>
    </citation>
    <scope>NUCLEOTIDE SEQUENCE [LARGE SCALE GENOMIC DNA]</scope>
    <source>
        <strain evidence="5 6">ATCC 51285</strain>
    </source>
</reference>
<keyword evidence="2" id="KW-0238">DNA-binding</keyword>
<protein>
    <submittedName>
        <fullName evidence="5">Winged helix-turn-helix transcriptional regulator</fullName>
    </submittedName>
</protein>
<feature type="domain" description="HTH hxlR-type" evidence="4">
    <location>
        <begin position="17"/>
        <end position="115"/>
    </location>
</feature>
<dbReference type="Proteomes" id="UP001589628">
    <property type="component" value="Unassembled WGS sequence"/>
</dbReference>
<dbReference type="EMBL" id="JBHLZN010000008">
    <property type="protein sequence ID" value="MFB9888064.1"/>
    <property type="molecule type" value="Genomic_DNA"/>
</dbReference>
<comment type="caution">
    <text evidence="5">The sequence shown here is derived from an EMBL/GenBank/DDBJ whole genome shotgun (WGS) entry which is preliminary data.</text>
</comment>
<evidence type="ECO:0000256" key="3">
    <source>
        <dbReference type="ARBA" id="ARBA00023163"/>
    </source>
</evidence>
<evidence type="ECO:0000259" key="4">
    <source>
        <dbReference type="PROSITE" id="PS51118"/>
    </source>
</evidence>
<dbReference type="PROSITE" id="PS51118">
    <property type="entry name" value="HTH_HXLR"/>
    <property type="match status" value="1"/>
</dbReference>
<keyword evidence="3" id="KW-0804">Transcription</keyword>
<evidence type="ECO:0000256" key="2">
    <source>
        <dbReference type="ARBA" id="ARBA00023125"/>
    </source>
</evidence>
<dbReference type="InterPro" id="IPR036390">
    <property type="entry name" value="WH_DNA-bd_sf"/>
</dbReference>
<dbReference type="InterPro" id="IPR036388">
    <property type="entry name" value="WH-like_DNA-bd_sf"/>
</dbReference>
<dbReference type="RefSeq" id="WP_035461258.1">
    <property type="nucleotide sequence ID" value="NZ_JBHLZN010000008.1"/>
</dbReference>
<dbReference type="Pfam" id="PF01638">
    <property type="entry name" value="HxlR"/>
    <property type="match status" value="1"/>
</dbReference>
<sequence>MDTVKHTRYQDYAGEACPVEASLELFGGKGKGMILYHLMSGTLRFNELKRRLGAITQRMLTKQLRELEQVGLVHREVYPEVPPKVEYSLTAMGQSLGPILLALKQWGEQHALPQLWRLQQPSQGDDDHTDQ</sequence>
<dbReference type="CDD" id="cd00090">
    <property type="entry name" value="HTH_ARSR"/>
    <property type="match status" value="1"/>
</dbReference>